<protein>
    <submittedName>
        <fullName evidence="1">Uncharacterized protein</fullName>
    </submittedName>
</protein>
<gene>
    <name evidence="1" type="ORF">AVEN_113418_1</name>
</gene>
<reference evidence="1 2" key="1">
    <citation type="journal article" date="2019" name="Sci. Rep.">
        <title>Orb-weaving spider Araneus ventricosus genome elucidates the spidroin gene catalogue.</title>
        <authorList>
            <person name="Kono N."/>
            <person name="Nakamura H."/>
            <person name="Ohtoshi R."/>
            <person name="Moran D.A.P."/>
            <person name="Shinohara A."/>
            <person name="Yoshida Y."/>
            <person name="Fujiwara M."/>
            <person name="Mori M."/>
            <person name="Tomita M."/>
            <person name="Arakawa K."/>
        </authorList>
    </citation>
    <scope>NUCLEOTIDE SEQUENCE [LARGE SCALE GENOMIC DNA]</scope>
</reference>
<dbReference type="EMBL" id="BGPR01205822">
    <property type="protein sequence ID" value="GBN29841.1"/>
    <property type="molecule type" value="Genomic_DNA"/>
</dbReference>
<proteinExistence type="predicted"/>
<name>A0A4Y2MRQ9_ARAVE</name>
<accession>A0A4Y2MRQ9</accession>
<dbReference type="AlphaFoldDB" id="A0A4Y2MRQ9"/>
<comment type="caution">
    <text evidence="1">The sequence shown here is derived from an EMBL/GenBank/DDBJ whole genome shotgun (WGS) entry which is preliminary data.</text>
</comment>
<dbReference type="Proteomes" id="UP000499080">
    <property type="component" value="Unassembled WGS sequence"/>
</dbReference>
<organism evidence="1 2">
    <name type="scientific">Araneus ventricosus</name>
    <name type="common">Orbweaver spider</name>
    <name type="synonym">Epeira ventricosa</name>
    <dbReference type="NCBI Taxonomy" id="182803"/>
    <lineage>
        <taxon>Eukaryota</taxon>
        <taxon>Metazoa</taxon>
        <taxon>Ecdysozoa</taxon>
        <taxon>Arthropoda</taxon>
        <taxon>Chelicerata</taxon>
        <taxon>Arachnida</taxon>
        <taxon>Araneae</taxon>
        <taxon>Araneomorphae</taxon>
        <taxon>Entelegynae</taxon>
        <taxon>Araneoidea</taxon>
        <taxon>Araneidae</taxon>
        <taxon>Araneus</taxon>
    </lineage>
</organism>
<keyword evidence="2" id="KW-1185">Reference proteome</keyword>
<feature type="non-terminal residue" evidence="1">
    <location>
        <position position="61"/>
    </location>
</feature>
<evidence type="ECO:0000313" key="1">
    <source>
        <dbReference type="EMBL" id="GBN29841.1"/>
    </source>
</evidence>
<evidence type="ECO:0000313" key="2">
    <source>
        <dbReference type="Proteomes" id="UP000499080"/>
    </source>
</evidence>
<sequence>MTSAGRSCVGGCDVTCIRSIDVTIQNDDPRPSLQQEIIETELNSESSKYASVAQTSSAIPE</sequence>